<dbReference type="CDD" id="cd02440">
    <property type="entry name" value="AdoMet_MTases"/>
    <property type="match status" value="1"/>
</dbReference>
<dbReference type="InterPro" id="IPR029063">
    <property type="entry name" value="SAM-dependent_MTases_sf"/>
</dbReference>
<evidence type="ECO:0000256" key="1">
    <source>
        <dbReference type="ARBA" id="ARBA00008361"/>
    </source>
</evidence>
<dbReference type="InterPro" id="IPR039772">
    <property type="entry name" value="Bin3-like"/>
</dbReference>
<protein>
    <recommendedName>
        <fullName evidence="6">RNA methyltransferase</fullName>
        <ecNumber evidence="6">2.1.1.-</ecNumber>
    </recommendedName>
</protein>
<dbReference type="GO" id="GO:0017069">
    <property type="term" value="F:snRNA binding"/>
    <property type="evidence" value="ECO:0007669"/>
    <property type="project" value="TreeGrafter"/>
</dbReference>
<dbReference type="EC" id="2.1.1.-" evidence="6"/>
<evidence type="ECO:0000256" key="6">
    <source>
        <dbReference type="RuleBase" id="RU367087"/>
    </source>
</evidence>
<dbReference type="Gene3D" id="3.40.50.150">
    <property type="entry name" value="Vaccinia Virus protein VP39"/>
    <property type="match status" value="1"/>
</dbReference>
<dbReference type="PROSITE" id="PS51515">
    <property type="entry name" value="BIN3_SAM"/>
    <property type="match status" value="1"/>
</dbReference>
<dbReference type="GO" id="GO:0032259">
    <property type="term" value="P:methylation"/>
    <property type="evidence" value="ECO:0007669"/>
    <property type="project" value="UniProtKB-KW"/>
</dbReference>
<evidence type="ECO:0000313" key="8">
    <source>
        <dbReference type="EMBL" id="GMH03322.1"/>
    </source>
</evidence>
<gene>
    <name evidence="8" type="ORF">Nepgr_005161</name>
</gene>
<comment type="similarity">
    <text evidence="1 6">Belongs to the methyltransferase superfamily.</text>
</comment>
<dbReference type="PANTHER" id="PTHR12315">
    <property type="entry name" value="BICOID-INTERACTING PROTEIN RELATED"/>
    <property type="match status" value="1"/>
</dbReference>
<keyword evidence="3 6" id="KW-0808">Transferase</keyword>
<evidence type="ECO:0000313" key="9">
    <source>
        <dbReference type="Proteomes" id="UP001279734"/>
    </source>
</evidence>
<evidence type="ECO:0000256" key="2">
    <source>
        <dbReference type="ARBA" id="ARBA00022603"/>
    </source>
</evidence>
<keyword evidence="4 5" id="KW-0949">S-adenosyl-L-methionine</keyword>
<dbReference type="AlphaFoldDB" id="A0AAD3S2N3"/>
<keyword evidence="9" id="KW-1185">Reference proteome</keyword>
<evidence type="ECO:0000259" key="7">
    <source>
        <dbReference type="PROSITE" id="PS51515"/>
    </source>
</evidence>
<evidence type="ECO:0000256" key="5">
    <source>
        <dbReference type="PROSITE-ProRule" id="PRU00848"/>
    </source>
</evidence>
<dbReference type="InterPro" id="IPR024160">
    <property type="entry name" value="BIN3_SAM-bd_dom"/>
</dbReference>
<dbReference type="SUPFAM" id="SSF53335">
    <property type="entry name" value="S-adenosyl-L-methionine-dependent methyltransferases"/>
    <property type="match status" value="1"/>
</dbReference>
<keyword evidence="2 6" id="KW-0489">Methyltransferase</keyword>
<reference evidence="8" key="1">
    <citation type="submission" date="2023-05" db="EMBL/GenBank/DDBJ databases">
        <title>Nepenthes gracilis genome sequencing.</title>
        <authorList>
            <person name="Fukushima K."/>
        </authorList>
    </citation>
    <scope>NUCLEOTIDE SEQUENCE</scope>
    <source>
        <strain evidence="8">SING2019-196</strain>
    </source>
</reference>
<evidence type="ECO:0000256" key="3">
    <source>
        <dbReference type="ARBA" id="ARBA00022679"/>
    </source>
</evidence>
<dbReference type="InterPro" id="IPR010675">
    <property type="entry name" value="Bin3_C"/>
</dbReference>
<organism evidence="8 9">
    <name type="scientific">Nepenthes gracilis</name>
    <name type="common">Slender pitcher plant</name>
    <dbReference type="NCBI Taxonomy" id="150966"/>
    <lineage>
        <taxon>Eukaryota</taxon>
        <taxon>Viridiplantae</taxon>
        <taxon>Streptophyta</taxon>
        <taxon>Embryophyta</taxon>
        <taxon>Tracheophyta</taxon>
        <taxon>Spermatophyta</taxon>
        <taxon>Magnoliopsida</taxon>
        <taxon>eudicotyledons</taxon>
        <taxon>Gunneridae</taxon>
        <taxon>Pentapetalae</taxon>
        <taxon>Caryophyllales</taxon>
        <taxon>Nepenthaceae</taxon>
        <taxon>Nepenthes</taxon>
    </lineage>
</organism>
<comment type="caution">
    <text evidence="8">The sequence shown here is derived from an EMBL/GenBank/DDBJ whole genome shotgun (WGS) entry which is preliminary data.</text>
</comment>
<sequence length="317" mass="36171">MPQIAGKSGNQISCCSEDAEGAKNKRKRKEFAPFGNYRNYYGYRVGRDIEEDPRFKLLKKDWFEGKNCLDIGCNNGLITISIARKFRCHTILGIDIDRDRIEDARWNLRKIVKKESATKGYSSKVKLLEVANRLEHAESLCKNEDQMRGKTYHSSEERSLYDIVSFRCENFIENCRPSLVEHYDTIVCLSVTKWVQLNWGDEGLIKLFAKIWRLLHPGGILVLEPQPWKSYCSKRLVTETTAINFEEIKLYPKCFQEILIDKIGFRTVEIATSNLSSTAAGFNRPILLSGDAAGICGELCIFNGAARAIFFCLGQII</sequence>
<accession>A0AAD3S2N3</accession>
<dbReference type="Proteomes" id="UP001279734">
    <property type="component" value="Unassembled WGS sequence"/>
</dbReference>
<evidence type="ECO:0000256" key="4">
    <source>
        <dbReference type="ARBA" id="ARBA00022691"/>
    </source>
</evidence>
<dbReference type="Pfam" id="PF06859">
    <property type="entry name" value="Bin3"/>
    <property type="match status" value="1"/>
</dbReference>
<feature type="domain" description="Bin3-type SAM" evidence="7">
    <location>
        <begin position="52"/>
        <end position="294"/>
    </location>
</feature>
<dbReference type="GO" id="GO:0008171">
    <property type="term" value="F:O-methyltransferase activity"/>
    <property type="evidence" value="ECO:0007669"/>
    <property type="project" value="UniProtKB-UniRule"/>
</dbReference>
<dbReference type="EMBL" id="BSYO01000004">
    <property type="protein sequence ID" value="GMH03322.1"/>
    <property type="molecule type" value="Genomic_DNA"/>
</dbReference>
<dbReference type="PANTHER" id="PTHR12315:SF0">
    <property type="entry name" value="7SK SNRNA METHYLPHOSPHATE CAPPING ENZYME"/>
    <property type="match status" value="1"/>
</dbReference>
<proteinExistence type="inferred from homology"/>
<dbReference type="GO" id="GO:0008173">
    <property type="term" value="F:RNA methyltransferase activity"/>
    <property type="evidence" value="ECO:0007669"/>
    <property type="project" value="UniProtKB-UniRule"/>
</dbReference>
<name>A0AAD3S2N3_NEPGR</name>
<dbReference type="GO" id="GO:0040031">
    <property type="term" value="P:snRNA modification"/>
    <property type="evidence" value="ECO:0007669"/>
    <property type="project" value="TreeGrafter"/>
</dbReference>